<name>A0ACB8XE86_ARCLA</name>
<keyword evidence="2" id="KW-1185">Reference proteome</keyword>
<dbReference type="Proteomes" id="UP001055879">
    <property type="component" value="Linkage Group LG18"/>
</dbReference>
<protein>
    <submittedName>
        <fullName evidence="1">Uncharacterized protein</fullName>
    </submittedName>
</protein>
<evidence type="ECO:0000313" key="1">
    <source>
        <dbReference type="EMBL" id="KAI3664860.1"/>
    </source>
</evidence>
<reference evidence="2" key="1">
    <citation type="journal article" date="2022" name="Mol. Ecol. Resour.">
        <title>The genomes of chicory, endive, great burdock and yacon provide insights into Asteraceae palaeo-polyploidization history and plant inulin production.</title>
        <authorList>
            <person name="Fan W."/>
            <person name="Wang S."/>
            <person name="Wang H."/>
            <person name="Wang A."/>
            <person name="Jiang F."/>
            <person name="Liu H."/>
            <person name="Zhao H."/>
            <person name="Xu D."/>
            <person name="Zhang Y."/>
        </authorList>
    </citation>
    <scope>NUCLEOTIDE SEQUENCE [LARGE SCALE GENOMIC DNA]</scope>
    <source>
        <strain evidence="2">cv. Niubang</strain>
    </source>
</reference>
<accession>A0ACB8XE86</accession>
<organism evidence="1 2">
    <name type="scientific">Arctium lappa</name>
    <name type="common">Greater burdock</name>
    <name type="synonym">Lappa major</name>
    <dbReference type="NCBI Taxonomy" id="4217"/>
    <lineage>
        <taxon>Eukaryota</taxon>
        <taxon>Viridiplantae</taxon>
        <taxon>Streptophyta</taxon>
        <taxon>Embryophyta</taxon>
        <taxon>Tracheophyta</taxon>
        <taxon>Spermatophyta</taxon>
        <taxon>Magnoliopsida</taxon>
        <taxon>eudicotyledons</taxon>
        <taxon>Gunneridae</taxon>
        <taxon>Pentapetalae</taxon>
        <taxon>asterids</taxon>
        <taxon>campanulids</taxon>
        <taxon>Asterales</taxon>
        <taxon>Asteraceae</taxon>
        <taxon>Carduoideae</taxon>
        <taxon>Cardueae</taxon>
        <taxon>Arctiinae</taxon>
        <taxon>Arctium</taxon>
    </lineage>
</organism>
<gene>
    <name evidence="1" type="ORF">L6452_43469</name>
</gene>
<dbReference type="EMBL" id="CM042064">
    <property type="protein sequence ID" value="KAI3664860.1"/>
    <property type="molecule type" value="Genomic_DNA"/>
</dbReference>
<proteinExistence type="predicted"/>
<reference evidence="1 2" key="2">
    <citation type="journal article" date="2022" name="Mol. Ecol. Resour.">
        <title>The genomes of chicory, endive, great burdock and yacon provide insights into Asteraceae paleo-polyploidization history and plant inulin production.</title>
        <authorList>
            <person name="Fan W."/>
            <person name="Wang S."/>
            <person name="Wang H."/>
            <person name="Wang A."/>
            <person name="Jiang F."/>
            <person name="Liu H."/>
            <person name="Zhao H."/>
            <person name="Xu D."/>
            <person name="Zhang Y."/>
        </authorList>
    </citation>
    <scope>NUCLEOTIDE SEQUENCE [LARGE SCALE GENOMIC DNA]</scope>
    <source>
        <strain evidence="2">cv. Niubang</strain>
    </source>
</reference>
<sequence>MKKSATFHLENTERLGLSLIFKVTFVGFSHSIRQGTIDVIGITIFLHTFFLKSHCSPFSCTHLPGWFLPFLNLGFLDDLSFYYHRFCTNNNVYRCINRST</sequence>
<comment type="caution">
    <text evidence="1">The sequence shown here is derived from an EMBL/GenBank/DDBJ whole genome shotgun (WGS) entry which is preliminary data.</text>
</comment>
<evidence type="ECO:0000313" key="2">
    <source>
        <dbReference type="Proteomes" id="UP001055879"/>
    </source>
</evidence>